<protein>
    <recommendedName>
        <fullName evidence="6">Lysophospholipase</fullName>
        <ecNumber evidence="6">3.1.1.5</ecNumber>
    </recommendedName>
</protein>
<dbReference type="SMART" id="SM00022">
    <property type="entry name" value="PLAc"/>
    <property type="match status" value="1"/>
</dbReference>
<organism evidence="9 10">
    <name type="scientific">Phomopsis amygdali</name>
    <name type="common">Fusicoccum amygdali</name>
    <dbReference type="NCBI Taxonomy" id="1214568"/>
    <lineage>
        <taxon>Eukaryota</taxon>
        <taxon>Fungi</taxon>
        <taxon>Dikarya</taxon>
        <taxon>Ascomycota</taxon>
        <taxon>Pezizomycotina</taxon>
        <taxon>Sordariomycetes</taxon>
        <taxon>Sordariomycetidae</taxon>
        <taxon>Diaporthales</taxon>
        <taxon>Diaporthaceae</taxon>
        <taxon>Diaporthe</taxon>
    </lineage>
</organism>
<dbReference type="GO" id="GO:0004623">
    <property type="term" value="F:phospholipase A2 activity"/>
    <property type="evidence" value="ECO:0007669"/>
    <property type="project" value="TreeGrafter"/>
</dbReference>
<dbReference type="PROSITE" id="PS51210">
    <property type="entry name" value="PLA2C"/>
    <property type="match status" value="1"/>
</dbReference>
<dbReference type="InterPro" id="IPR016035">
    <property type="entry name" value="Acyl_Trfase/lysoPLipase"/>
</dbReference>
<dbReference type="Pfam" id="PF01735">
    <property type="entry name" value="PLA2_B"/>
    <property type="match status" value="1"/>
</dbReference>
<evidence type="ECO:0000259" key="8">
    <source>
        <dbReference type="PROSITE" id="PS51210"/>
    </source>
</evidence>
<feature type="compositionally biased region" description="Pro residues" evidence="7">
    <location>
        <begin position="555"/>
        <end position="565"/>
    </location>
</feature>
<dbReference type="SUPFAM" id="SSF52151">
    <property type="entry name" value="FabD/lysophospholipase-like"/>
    <property type="match status" value="1"/>
</dbReference>
<dbReference type="PANTHER" id="PTHR10728:SF40">
    <property type="entry name" value="PATATIN FAMILY PROTEIN"/>
    <property type="match status" value="1"/>
</dbReference>
<comment type="similarity">
    <text evidence="1 6">Belongs to the lysophospholipase family.</text>
</comment>
<reference evidence="9" key="1">
    <citation type="submission" date="2023-06" db="EMBL/GenBank/DDBJ databases">
        <authorList>
            <person name="Noh H."/>
        </authorList>
    </citation>
    <scope>NUCLEOTIDE SEQUENCE</scope>
    <source>
        <strain evidence="9">DUCC20226</strain>
    </source>
</reference>
<evidence type="ECO:0000256" key="4">
    <source>
        <dbReference type="ARBA" id="ARBA00023098"/>
    </source>
</evidence>
<proteinExistence type="inferred from homology"/>
<keyword evidence="10" id="KW-1185">Reference proteome</keyword>
<dbReference type="InterPro" id="IPR002642">
    <property type="entry name" value="LysoPLipase_cat_dom"/>
</dbReference>
<dbReference type="Gene3D" id="3.40.1090.10">
    <property type="entry name" value="Cytosolic phospholipase A2 catalytic domain"/>
    <property type="match status" value="1"/>
</dbReference>
<dbReference type="AlphaFoldDB" id="A0AAD9SGN0"/>
<evidence type="ECO:0000256" key="2">
    <source>
        <dbReference type="ARBA" id="ARBA00022801"/>
    </source>
</evidence>
<evidence type="ECO:0000313" key="9">
    <source>
        <dbReference type="EMBL" id="KAK2607095.1"/>
    </source>
</evidence>
<evidence type="ECO:0000256" key="6">
    <source>
        <dbReference type="RuleBase" id="RU362103"/>
    </source>
</evidence>
<keyword evidence="4 5" id="KW-0443">Lipid metabolism</keyword>
<feature type="domain" description="PLA2c" evidence="8">
    <location>
        <begin position="108"/>
        <end position="699"/>
    </location>
</feature>
<dbReference type="Proteomes" id="UP001265746">
    <property type="component" value="Unassembled WGS sequence"/>
</dbReference>
<feature type="region of interest" description="Disordered" evidence="7">
    <location>
        <begin position="530"/>
        <end position="574"/>
    </location>
</feature>
<name>A0AAD9SGN0_PHOAM</name>
<feature type="region of interest" description="Disordered" evidence="7">
    <location>
        <begin position="26"/>
        <end position="69"/>
    </location>
</feature>
<feature type="compositionally biased region" description="Polar residues" evidence="7">
    <location>
        <begin position="29"/>
        <end position="49"/>
    </location>
</feature>
<evidence type="ECO:0000256" key="1">
    <source>
        <dbReference type="ARBA" id="ARBA00008780"/>
    </source>
</evidence>
<feature type="compositionally biased region" description="Polar residues" evidence="7">
    <location>
        <begin position="530"/>
        <end position="541"/>
    </location>
</feature>
<evidence type="ECO:0000256" key="7">
    <source>
        <dbReference type="SAM" id="MobiDB-lite"/>
    </source>
</evidence>
<sequence>MTCSPSNHFHIPGENEETDEQIVYEKEILSQQHGARANQQSQYGSTREQPSLDRGLGHPEEHSSSGSGFRAHVKDFVKDLKATSKSAASFVSLESRLTKELDDPARFPEIAQQAVARKGLDLCSEETAFLTARRAKVRDQFAKYIGLDAAQMHLDDIPTIAFGGSGGGYRAMLAFLGYSLAMKEAGLWDLLTYVAGVSGSCWAIAAYYTFGEADMNKIIDHCKRRLAPHHPLSPEAVQKLLSSPKGDYETLGPLIQKSKSGLHTVPMDLYAVFTTGYLFLQEDPMIKPMGTAASEVVGYHRAWWKWTDAKRHLENGAEPLPILTAIRHERPWKDWVDEQHPFGNQDPKSKEHQDASDAWWQWFEITPYELGCDELEAWCPTWGFGRQFEGGRSVRGLPEQSLALLLGLCTSAPAGPLSSYLATVQRNLPKNFLGDAINNLASGVAAIWGKQDTAVFTNHHPLHASNEYNFLYHLTPTPPGLPRPAGIENSPRVHLLDAGIDNNCPTYVLLHPSRKVDVILNMDASSDVQKDSFQQRVSQIGQRRGLDFRKRRPNLKPPAPSPTPSNNPEASDPDRFQGLYAQIYDGTCISGERPATVVDSYGQTVTNPPAPAVVQDCTMVYLPLLPNERAVPGYDPSTAKFSGSYNLVWTPEQVEMIIRTSVANFQAGQDTVKGALLDAWQRKKAMREADERAEGAISS</sequence>
<comment type="caution">
    <text evidence="9">The sequence shown here is derived from an EMBL/GenBank/DDBJ whole genome shotgun (WGS) entry which is preliminary data.</text>
</comment>
<evidence type="ECO:0000256" key="3">
    <source>
        <dbReference type="ARBA" id="ARBA00022963"/>
    </source>
</evidence>
<dbReference type="PANTHER" id="PTHR10728">
    <property type="entry name" value="CYTOSOLIC PHOSPHOLIPASE A2"/>
    <property type="match status" value="1"/>
</dbReference>
<dbReference type="GO" id="GO:0005829">
    <property type="term" value="C:cytosol"/>
    <property type="evidence" value="ECO:0007669"/>
    <property type="project" value="TreeGrafter"/>
</dbReference>
<dbReference type="GO" id="GO:0046475">
    <property type="term" value="P:glycerophospholipid catabolic process"/>
    <property type="evidence" value="ECO:0007669"/>
    <property type="project" value="TreeGrafter"/>
</dbReference>
<gene>
    <name evidence="9" type="ORF">N8I77_005800</name>
</gene>
<dbReference type="EC" id="3.1.1.5" evidence="6"/>
<dbReference type="EMBL" id="JAUJFL010000003">
    <property type="protein sequence ID" value="KAK2607095.1"/>
    <property type="molecule type" value="Genomic_DNA"/>
</dbReference>
<dbReference type="GO" id="GO:0004622">
    <property type="term" value="F:phosphatidylcholine lysophospholipase activity"/>
    <property type="evidence" value="ECO:0007669"/>
    <property type="project" value="UniProtKB-EC"/>
</dbReference>
<keyword evidence="2 5" id="KW-0378">Hydrolase</keyword>
<comment type="catalytic activity">
    <reaction evidence="6">
        <text>a 1-acyl-sn-glycero-3-phosphocholine + H2O = sn-glycerol 3-phosphocholine + a fatty acid + H(+)</text>
        <dbReference type="Rhea" id="RHEA:15177"/>
        <dbReference type="ChEBI" id="CHEBI:15377"/>
        <dbReference type="ChEBI" id="CHEBI:15378"/>
        <dbReference type="ChEBI" id="CHEBI:16870"/>
        <dbReference type="ChEBI" id="CHEBI:28868"/>
        <dbReference type="ChEBI" id="CHEBI:58168"/>
        <dbReference type="EC" id="3.1.1.5"/>
    </reaction>
</comment>
<evidence type="ECO:0000313" key="10">
    <source>
        <dbReference type="Proteomes" id="UP001265746"/>
    </source>
</evidence>
<evidence type="ECO:0000256" key="5">
    <source>
        <dbReference type="PROSITE-ProRule" id="PRU00555"/>
    </source>
</evidence>
<keyword evidence="3 5" id="KW-0442">Lipid degradation</keyword>
<accession>A0AAD9SGN0</accession>